<accession>A0ABU9PVM1</accession>
<gene>
    <name evidence="1" type="ORF">V8G57_11690</name>
</gene>
<evidence type="ECO:0000313" key="1">
    <source>
        <dbReference type="EMBL" id="MEM4988049.1"/>
    </source>
</evidence>
<sequence>MPGFLLHVGATVLCAHGGQAQPAMPNPRVLVSGQPTVAMTAPYVVAGCAFPPPPAANGPCVTAQFVTGSVRVSSNGQPLLLLDSQAICAPTGTPLMIALTQVRATAM</sequence>
<evidence type="ECO:0008006" key="3">
    <source>
        <dbReference type="Google" id="ProtNLM"/>
    </source>
</evidence>
<dbReference type="RefSeq" id="WP_342829539.1">
    <property type="nucleotide sequence ID" value="NZ_JBANDC010000007.1"/>
</dbReference>
<proteinExistence type="predicted"/>
<keyword evidence="2" id="KW-1185">Reference proteome</keyword>
<evidence type="ECO:0000313" key="2">
    <source>
        <dbReference type="Proteomes" id="UP001495910"/>
    </source>
</evidence>
<dbReference type="Proteomes" id="UP001495910">
    <property type="component" value="Unassembled WGS sequence"/>
</dbReference>
<organism evidence="1 2">
    <name type="scientific">Collimonas rhizosphaerae</name>
    <dbReference type="NCBI Taxonomy" id="3126357"/>
    <lineage>
        <taxon>Bacteria</taxon>
        <taxon>Pseudomonadati</taxon>
        <taxon>Pseudomonadota</taxon>
        <taxon>Betaproteobacteria</taxon>
        <taxon>Burkholderiales</taxon>
        <taxon>Oxalobacteraceae</taxon>
        <taxon>Collimonas</taxon>
    </lineage>
</organism>
<comment type="caution">
    <text evidence="1">The sequence shown here is derived from an EMBL/GenBank/DDBJ whole genome shotgun (WGS) entry which is preliminary data.</text>
</comment>
<protein>
    <recommendedName>
        <fullName evidence="3">DUF4280 domain-containing protein</fullName>
    </recommendedName>
</protein>
<reference evidence="1 2" key="1">
    <citation type="submission" date="2024-02" db="EMBL/GenBank/DDBJ databases">
        <title>Draft genome sequence of Collimonas sp. strain H4R21, an effective mineral-weathering bacterial strain isolated from the beech rhizosphere.</title>
        <authorList>
            <person name="Morin E."/>
            <person name="Uroz S."/>
            <person name="Leveau J.H.J."/>
            <person name="Kumar R."/>
            <person name="Rey M.W."/>
            <person name="Pham J."/>
        </authorList>
    </citation>
    <scope>NUCLEOTIDE SEQUENCE [LARGE SCALE GENOMIC DNA]</scope>
    <source>
        <strain evidence="1 2">H4R21</strain>
    </source>
</reference>
<name>A0ABU9PVM1_9BURK</name>
<dbReference type="EMBL" id="JBANDC010000007">
    <property type="protein sequence ID" value="MEM4988049.1"/>
    <property type="molecule type" value="Genomic_DNA"/>
</dbReference>